<sequence length="100" mass="11611">MKTKLELPDDLMRKLRIRAAESDRRLKDVVTEVIERGLEASNETECPDPLQAWLSKLRVDGDGHIVNPDGIDTPEFHRMLEQIRQENRHRPPRDPFADAD</sequence>
<dbReference type="AlphaFoldDB" id="A0A540VQ58"/>
<evidence type="ECO:0000313" key="2">
    <source>
        <dbReference type="Proteomes" id="UP000315400"/>
    </source>
</evidence>
<dbReference type="Proteomes" id="UP000315400">
    <property type="component" value="Unassembled WGS sequence"/>
</dbReference>
<dbReference type="GO" id="GO:0006355">
    <property type="term" value="P:regulation of DNA-templated transcription"/>
    <property type="evidence" value="ECO:0007669"/>
    <property type="project" value="InterPro"/>
</dbReference>
<gene>
    <name evidence="1" type="ORF">FKY71_11460</name>
</gene>
<organism evidence="1 2">
    <name type="scientific">Spiribacter salinus</name>
    <dbReference type="NCBI Taxonomy" id="1335746"/>
    <lineage>
        <taxon>Bacteria</taxon>
        <taxon>Pseudomonadati</taxon>
        <taxon>Pseudomonadota</taxon>
        <taxon>Gammaproteobacteria</taxon>
        <taxon>Chromatiales</taxon>
        <taxon>Ectothiorhodospiraceae</taxon>
        <taxon>Spiribacter</taxon>
    </lineage>
</organism>
<proteinExistence type="predicted"/>
<dbReference type="EMBL" id="VIFK01000119">
    <property type="protein sequence ID" value="TQE98897.1"/>
    <property type="molecule type" value="Genomic_DNA"/>
</dbReference>
<dbReference type="SUPFAM" id="SSF47598">
    <property type="entry name" value="Ribbon-helix-helix"/>
    <property type="match status" value="1"/>
</dbReference>
<name>A0A540VQ58_9GAMM</name>
<protein>
    <submittedName>
        <fullName evidence="1">Uncharacterized protein</fullName>
    </submittedName>
</protein>
<dbReference type="InterPro" id="IPR010985">
    <property type="entry name" value="Ribbon_hlx_hlx"/>
</dbReference>
<reference evidence="1 2" key="1">
    <citation type="submission" date="2019-06" db="EMBL/GenBank/DDBJ databases">
        <title>Metagenome assembled Genome of Spiribacter salinus SL48-SHIP from the microbial mat of Salt Lake 48 (Novosibirsk region, Russia).</title>
        <authorList>
            <person name="Shipova A."/>
            <person name="Rozanov A.S."/>
            <person name="Bryanskaya A.V."/>
            <person name="Peltek S.E."/>
        </authorList>
    </citation>
    <scope>NUCLEOTIDE SEQUENCE [LARGE SCALE GENOMIC DNA]</scope>
    <source>
        <strain evidence="1">SL48-SHIP-2</strain>
    </source>
</reference>
<evidence type="ECO:0000313" key="1">
    <source>
        <dbReference type="EMBL" id="TQE98897.1"/>
    </source>
</evidence>
<accession>A0A540VQ58</accession>
<comment type="caution">
    <text evidence="1">The sequence shown here is derived from an EMBL/GenBank/DDBJ whole genome shotgun (WGS) entry which is preliminary data.</text>
</comment>